<dbReference type="Proteomes" id="UP000501069">
    <property type="component" value="Chromosome"/>
</dbReference>
<evidence type="ECO:0000313" key="1">
    <source>
        <dbReference type="EMBL" id="GEA34461.1"/>
    </source>
</evidence>
<evidence type="ECO:0000313" key="3">
    <source>
        <dbReference type="EMBL" id="QIX92127.1"/>
    </source>
</evidence>
<dbReference type="Proteomes" id="UP000719916">
    <property type="component" value="Unassembled WGS sequence"/>
</dbReference>
<protein>
    <submittedName>
        <fullName evidence="1">Uncharacterized protein</fullName>
    </submittedName>
</protein>
<sequence>MNGLPNISRSALELIGSREITTQELAGALQITAANTNRFLNALQQNGFAQIVGEKSP</sequence>
<organism evidence="1 4">
    <name type="scientific">Enterocloster clostridioformis</name>
    <dbReference type="NCBI Taxonomy" id="1531"/>
    <lineage>
        <taxon>Bacteria</taxon>
        <taxon>Bacillati</taxon>
        <taxon>Bacillota</taxon>
        <taxon>Clostridia</taxon>
        <taxon>Lachnospirales</taxon>
        <taxon>Lachnospiraceae</taxon>
        <taxon>Enterocloster</taxon>
    </lineage>
</organism>
<dbReference type="Proteomes" id="UP000315200">
    <property type="component" value="Unassembled WGS sequence"/>
</dbReference>
<reference evidence="2 6" key="3">
    <citation type="journal article" date="2020" name="Cell Host Microbe">
        <title>Functional and Genomic Variation between Human-Derived Isolates of Lachnospiraceae Reveals Inter- and Intra-Species Diversity.</title>
        <authorList>
            <person name="Sorbara M.T."/>
            <person name="Littmann E.R."/>
            <person name="Fontana E."/>
            <person name="Moody T.U."/>
            <person name="Kohout C.E."/>
            <person name="Gjonbalaj M."/>
            <person name="Eaton V."/>
            <person name="Seok R."/>
            <person name="Leiner I.M."/>
            <person name="Pamer E.G."/>
        </authorList>
    </citation>
    <scope>NUCLEOTIDE SEQUENCE [LARGE SCALE GENOMIC DNA]</scope>
    <source>
        <strain evidence="2 6">MSK.2.26</strain>
    </source>
</reference>
<accession>A0A829W5K5</accession>
<dbReference type="InterPro" id="IPR036390">
    <property type="entry name" value="WH_DNA-bd_sf"/>
</dbReference>
<name>A0A829W5K5_9FIRM</name>
<dbReference type="RefSeq" id="WP_155418920.1">
    <property type="nucleotide sequence ID" value="NZ_AP031445.1"/>
</dbReference>
<reference evidence="2" key="4">
    <citation type="submission" date="2020-02" db="EMBL/GenBank/DDBJ databases">
        <authorList>
            <person name="Littmann E."/>
            <person name="Sorbara M."/>
        </authorList>
    </citation>
    <scope>NUCLEOTIDE SEQUENCE</scope>
    <source>
        <strain evidence="2">MSK.2.26</strain>
    </source>
</reference>
<dbReference type="GeneID" id="57962922"/>
<reference evidence="1 4" key="1">
    <citation type="submission" date="2019-06" db="EMBL/GenBank/DDBJ databases">
        <title>Draft genome sequence of [Clostridium] clostridioforme NBRC 113352.</title>
        <authorList>
            <person name="Miura T."/>
            <person name="Furukawa M."/>
            <person name="Shimamura M."/>
            <person name="Ohyama Y."/>
            <person name="Yamazoe A."/>
            <person name="Kawasaki H."/>
        </authorList>
    </citation>
    <scope>NUCLEOTIDE SEQUENCE [LARGE SCALE GENOMIC DNA]</scope>
    <source>
        <strain evidence="1 4">NBRC 113352</strain>
    </source>
</reference>
<evidence type="ECO:0000313" key="4">
    <source>
        <dbReference type="Proteomes" id="UP000315200"/>
    </source>
</evidence>
<dbReference type="EMBL" id="CP050964">
    <property type="protein sequence ID" value="QIX92127.1"/>
    <property type="molecule type" value="Genomic_DNA"/>
</dbReference>
<dbReference type="EMBL" id="JAAISW010000075">
    <property type="protein sequence ID" value="NSJ46621.1"/>
    <property type="molecule type" value="Genomic_DNA"/>
</dbReference>
<evidence type="ECO:0000313" key="6">
    <source>
        <dbReference type="Proteomes" id="UP000719916"/>
    </source>
</evidence>
<dbReference type="AlphaFoldDB" id="A0A829W5K5"/>
<proteinExistence type="predicted"/>
<evidence type="ECO:0000313" key="2">
    <source>
        <dbReference type="EMBL" id="NSJ46621.1"/>
    </source>
</evidence>
<dbReference type="EMBL" id="BJLB01000001">
    <property type="protein sequence ID" value="GEA34461.1"/>
    <property type="molecule type" value="Genomic_DNA"/>
</dbReference>
<gene>
    <name evidence="1" type="ORF">Ccl03g_01740</name>
    <name evidence="3" type="ORF">FOC47_17240</name>
    <name evidence="2" type="ORF">G5B26_24350</name>
</gene>
<reference evidence="3 5" key="2">
    <citation type="submission" date="2019-11" db="EMBL/GenBank/DDBJ databases">
        <title>FDA dAtabase for Regulatory Grade micrObial Sequences (FDA-ARGOS): Supporting development and validation of Infectious Disease Dx tests.</title>
        <authorList>
            <person name="Turner S."/>
            <person name="Byrd R."/>
            <person name="Tallon L."/>
            <person name="Sadzewicz L."/>
            <person name="Vavikolanu K."/>
            <person name="Mehta A."/>
            <person name="Aluvathingal J."/>
            <person name="Nadendla S."/>
            <person name="Myers T."/>
            <person name="Yan Y."/>
            <person name="Sichtig H."/>
        </authorList>
    </citation>
    <scope>NUCLEOTIDE SEQUENCE [LARGE SCALE GENOMIC DNA]</scope>
    <source>
        <strain evidence="3 5">FDAARGOS_739</strain>
    </source>
</reference>
<evidence type="ECO:0000313" key="5">
    <source>
        <dbReference type="Proteomes" id="UP000501069"/>
    </source>
</evidence>
<dbReference type="SUPFAM" id="SSF46785">
    <property type="entry name" value="Winged helix' DNA-binding domain"/>
    <property type="match status" value="1"/>
</dbReference>